<evidence type="ECO:0000256" key="1">
    <source>
        <dbReference type="SAM" id="SignalP"/>
    </source>
</evidence>
<proteinExistence type="predicted"/>
<dbReference type="Proteomes" id="UP001154282">
    <property type="component" value="Unassembled WGS sequence"/>
</dbReference>
<name>A0AAV0HTR7_9ROSI</name>
<evidence type="ECO:0000313" key="3">
    <source>
        <dbReference type="Proteomes" id="UP001154282"/>
    </source>
</evidence>
<sequence length="71" mass="8237">MAGSLLGICRLPLAASISLLLFNEMKIKGIELDRVLYNHCSQFMLTLVSLRRLWTSTRRCKLLDLTRYCYL</sequence>
<keyword evidence="3" id="KW-1185">Reference proteome</keyword>
<protein>
    <recommendedName>
        <fullName evidence="4">Secreted protein</fullName>
    </recommendedName>
</protein>
<comment type="caution">
    <text evidence="2">The sequence shown here is derived from an EMBL/GenBank/DDBJ whole genome shotgun (WGS) entry which is preliminary data.</text>
</comment>
<organism evidence="2 3">
    <name type="scientific">Linum tenue</name>
    <dbReference type="NCBI Taxonomy" id="586396"/>
    <lineage>
        <taxon>Eukaryota</taxon>
        <taxon>Viridiplantae</taxon>
        <taxon>Streptophyta</taxon>
        <taxon>Embryophyta</taxon>
        <taxon>Tracheophyta</taxon>
        <taxon>Spermatophyta</taxon>
        <taxon>Magnoliopsida</taxon>
        <taxon>eudicotyledons</taxon>
        <taxon>Gunneridae</taxon>
        <taxon>Pentapetalae</taxon>
        <taxon>rosids</taxon>
        <taxon>fabids</taxon>
        <taxon>Malpighiales</taxon>
        <taxon>Linaceae</taxon>
        <taxon>Linum</taxon>
    </lineage>
</organism>
<reference evidence="2" key="1">
    <citation type="submission" date="2022-08" db="EMBL/GenBank/DDBJ databases">
        <authorList>
            <person name="Gutierrez-Valencia J."/>
        </authorList>
    </citation>
    <scope>NUCLEOTIDE SEQUENCE</scope>
</reference>
<dbReference type="AlphaFoldDB" id="A0AAV0HTR7"/>
<feature type="signal peptide" evidence="1">
    <location>
        <begin position="1"/>
        <end position="16"/>
    </location>
</feature>
<dbReference type="EMBL" id="CAMGYJ010000002">
    <property type="protein sequence ID" value="CAI0387849.1"/>
    <property type="molecule type" value="Genomic_DNA"/>
</dbReference>
<feature type="chain" id="PRO_5043538564" description="Secreted protein" evidence="1">
    <location>
        <begin position="17"/>
        <end position="71"/>
    </location>
</feature>
<keyword evidence="1" id="KW-0732">Signal</keyword>
<gene>
    <name evidence="2" type="ORF">LITE_LOCUS5637</name>
</gene>
<evidence type="ECO:0000313" key="2">
    <source>
        <dbReference type="EMBL" id="CAI0387849.1"/>
    </source>
</evidence>
<accession>A0AAV0HTR7</accession>
<evidence type="ECO:0008006" key="4">
    <source>
        <dbReference type="Google" id="ProtNLM"/>
    </source>
</evidence>